<evidence type="ECO:0000256" key="2">
    <source>
        <dbReference type="ARBA" id="ARBA00022814"/>
    </source>
</evidence>
<dbReference type="HAMAP" id="MF_00073">
    <property type="entry name" value="NusB"/>
    <property type="match status" value="1"/>
</dbReference>
<dbReference type="PANTHER" id="PTHR11078">
    <property type="entry name" value="N UTILIZATION SUBSTANCE PROTEIN B-RELATED"/>
    <property type="match status" value="1"/>
</dbReference>
<name>A0ABS5PNF4_9FIRM</name>
<sequence length="146" mass="17017">MNRVRSREIAMEILYQMDIHKCISASEVSRFLDYYEEASDETYIRELVELFVINQPLIDERIMGYLKGWKLERIGRIDLAIIRVAITEILWIPSIPAKVSINEAINMGKKFVDDKSGKFINGILSHFIDEERQVENDASDKHEVVK</sequence>
<evidence type="ECO:0000259" key="7">
    <source>
        <dbReference type="Pfam" id="PF01029"/>
    </source>
</evidence>
<gene>
    <name evidence="6 8" type="primary">nusB</name>
    <name evidence="8" type="ORF">KHM83_08450</name>
</gene>
<evidence type="ECO:0000313" key="8">
    <source>
        <dbReference type="EMBL" id="MBS7526705.1"/>
    </source>
</evidence>
<dbReference type="RefSeq" id="WP_213236564.1">
    <property type="nucleotide sequence ID" value="NZ_JAHBCL010000012.1"/>
</dbReference>
<dbReference type="InterPro" id="IPR035926">
    <property type="entry name" value="NusB-like_sf"/>
</dbReference>
<keyword evidence="9" id="KW-1185">Reference proteome</keyword>
<evidence type="ECO:0000256" key="4">
    <source>
        <dbReference type="ARBA" id="ARBA00023015"/>
    </source>
</evidence>
<keyword evidence="2 6" id="KW-0889">Transcription antitermination</keyword>
<proteinExistence type="inferred from homology"/>
<evidence type="ECO:0000256" key="5">
    <source>
        <dbReference type="ARBA" id="ARBA00023163"/>
    </source>
</evidence>
<keyword evidence="5 6" id="KW-0804">Transcription</keyword>
<feature type="domain" description="NusB/RsmB/TIM44" evidence="7">
    <location>
        <begin position="5"/>
        <end position="128"/>
    </location>
</feature>
<evidence type="ECO:0000256" key="1">
    <source>
        <dbReference type="ARBA" id="ARBA00005952"/>
    </source>
</evidence>
<keyword evidence="3 6" id="KW-0694">RNA-binding</keyword>
<evidence type="ECO:0000256" key="3">
    <source>
        <dbReference type="ARBA" id="ARBA00022884"/>
    </source>
</evidence>
<dbReference type="Pfam" id="PF01029">
    <property type="entry name" value="NusB"/>
    <property type="match status" value="1"/>
</dbReference>
<dbReference type="Gene3D" id="1.10.940.10">
    <property type="entry name" value="NusB-like"/>
    <property type="match status" value="1"/>
</dbReference>
<comment type="similarity">
    <text evidence="1 6">Belongs to the NusB family.</text>
</comment>
<reference evidence="8 9" key="1">
    <citation type="submission" date="2021-05" db="EMBL/GenBank/DDBJ databases">
        <title>Fusibacter ferrireducens sp. nov., an anaerobic, sulfur- and Fe-reducing bacterium isolated from the mangrove sediment.</title>
        <authorList>
            <person name="Qiu D."/>
        </authorList>
    </citation>
    <scope>NUCLEOTIDE SEQUENCE [LARGE SCALE GENOMIC DNA]</scope>
    <source>
        <strain evidence="8 9">DSM 12116</strain>
    </source>
</reference>
<dbReference type="NCBIfam" id="TIGR01951">
    <property type="entry name" value="nusB"/>
    <property type="match status" value="1"/>
</dbReference>
<dbReference type="Proteomes" id="UP000746471">
    <property type="component" value="Unassembled WGS sequence"/>
</dbReference>
<dbReference type="SUPFAM" id="SSF48013">
    <property type="entry name" value="NusB-like"/>
    <property type="match status" value="1"/>
</dbReference>
<dbReference type="PANTHER" id="PTHR11078:SF3">
    <property type="entry name" value="ANTITERMINATION NUSB DOMAIN-CONTAINING PROTEIN"/>
    <property type="match status" value="1"/>
</dbReference>
<evidence type="ECO:0000313" key="9">
    <source>
        <dbReference type="Proteomes" id="UP000746471"/>
    </source>
</evidence>
<organism evidence="8 9">
    <name type="scientific">Fusibacter paucivorans</name>
    <dbReference type="NCBI Taxonomy" id="76009"/>
    <lineage>
        <taxon>Bacteria</taxon>
        <taxon>Bacillati</taxon>
        <taxon>Bacillota</taxon>
        <taxon>Clostridia</taxon>
        <taxon>Eubacteriales</taxon>
        <taxon>Eubacteriales Family XII. Incertae Sedis</taxon>
        <taxon>Fusibacter</taxon>
    </lineage>
</organism>
<dbReference type="InterPro" id="IPR011605">
    <property type="entry name" value="NusB_fam"/>
</dbReference>
<dbReference type="InterPro" id="IPR006027">
    <property type="entry name" value="NusB_RsmB_TIM44"/>
</dbReference>
<accession>A0ABS5PNF4</accession>
<keyword evidence="4 6" id="KW-0805">Transcription regulation</keyword>
<dbReference type="EMBL" id="JAHBCL010000012">
    <property type="protein sequence ID" value="MBS7526705.1"/>
    <property type="molecule type" value="Genomic_DNA"/>
</dbReference>
<comment type="function">
    <text evidence="6">Involved in transcription antitermination. Required for transcription of ribosomal RNA (rRNA) genes. Binds specifically to the boxA antiterminator sequence of the ribosomal RNA (rrn) operons.</text>
</comment>
<evidence type="ECO:0000256" key="6">
    <source>
        <dbReference type="HAMAP-Rule" id="MF_00073"/>
    </source>
</evidence>
<protein>
    <recommendedName>
        <fullName evidence="6">Transcription antitermination protein NusB</fullName>
    </recommendedName>
    <alternativeName>
        <fullName evidence="6">Antitermination factor NusB</fullName>
    </alternativeName>
</protein>
<comment type="caution">
    <text evidence="8">The sequence shown here is derived from an EMBL/GenBank/DDBJ whole genome shotgun (WGS) entry which is preliminary data.</text>
</comment>